<dbReference type="RefSeq" id="WP_377937320.1">
    <property type="nucleotide sequence ID" value="NZ_JBHUMF010000031.1"/>
</dbReference>
<gene>
    <name evidence="3" type="ORF">ACFSUL_18245</name>
</gene>
<accession>A0ABW5RVX7</accession>
<reference evidence="4" key="1">
    <citation type="journal article" date="2019" name="Int. J. Syst. Evol. Microbiol.">
        <title>The Global Catalogue of Microorganisms (GCM) 10K type strain sequencing project: providing services to taxonomists for standard genome sequencing and annotation.</title>
        <authorList>
            <consortium name="The Broad Institute Genomics Platform"/>
            <consortium name="The Broad Institute Genome Sequencing Center for Infectious Disease"/>
            <person name="Wu L."/>
            <person name="Ma J."/>
        </authorList>
    </citation>
    <scope>NUCLEOTIDE SEQUENCE [LARGE SCALE GENOMIC DNA]</scope>
    <source>
        <strain evidence="4">KCTC 3913</strain>
    </source>
</reference>
<dbReference type="InterPro" id="IPR036779">
    <property type="entry name" value="LysM_dom_sf"/>
</dbReference>
<organism evidence="3 4">
    <name type="scientific">Bacillus seohaeanensis</name>
    <dbReference type="NCBI Taxonomy" id="284580"/>
    <lineage>
        <taxon>Bacteria</taxon>
        <taxon>Bacillati</taxon>
        <taxon>Bacillota</taxon>
        <taxon>Bacilli</taxon>
        <taxon>Bacillales</taxon>
        <taxon>Bacillaceae</taxon>
        <taxon>Bacillus</taxon>
    </lineage>
</organism>
<evidence type="ECO:0000256" key="1">
    <source>
        <dbReference type="SAM" id="Phobius"/>
    </source>
</evidence>
<feature type="domain" description="LysM" evidence="2">
    <location>
        <begin position="37"/>
        <end position="88"/>
    </location>
</feature>
<name>A0ABW5RVX7_9BACI</name>
<feature type="transmembrane region" description="Helical" evidence="1">
    <location>
        <begin position="12"/>
        <end position="30"/>
    </location>
</feature>
<evidence type="ECO:0000313" key="3">
    <source>
        <dbReference type="EMBL" id="MFD2682683.1"/>
    </source>
</evidence>
<evidence type="ECO:0000313" key="4">
    <source>
        <dbReference type="Proteomes" id="UP001597506"/>
    </source>
</evidence>
<dbReference type="Gene3D" id="3.10.350.10">
    <property type="entry name" value="LysM domain"/>
    <property type="match status" value="1"/>
</dbReference>
<evidence type="ECO:0000259" key="2">
    <source>
        <dbReference type="PROSITE" id="PS51782"/>
    </source>
</evidence>
<dbReference type="SUPFAM" id="SSF54106">
    <property type="entry name" value="LysM domain"/>
    <property type="match status" value="1"/>
</dbReference>
<dbReference type="SMART" id="SM00257">
    <property type="entry name" value="LysM"/>
    <property type="match status" value="1"/>
</dbReference>
<keyword evidence="1" id="KW-0472">Membrane</keyword>
<dbReference type="Pfam" id="PF01476">
    <property type="entry name" value="LysM"/>
    <property type="match status" value="1"/>
</dbReference>
<dbReference type="InterPro" id="IPR018392">
    <property type="entry name" value="LysM"/>
</dbReference>
<comment type="caution">
    <text evidence="3">The sequence shown here is derived from an EMBL/GenBank/DDBJ whole genome shotgun (WGS) entry which is preliminary data.</text>
</comment>
<keyword evidence="1" id="KW-1133">Transmembrane helix</keyword>
<dbReference type="EMBL" id="JBHUMF010000031">
    <property type="protein sequence ID" value="MFD2682683.1"/>
    <property type="molecule type" value="Genomic_DNA"/>
</dbReference>
<sequence length="108" mass="12436">MLNFIWKRFSYVIILLILGVASFSLFLIHVSSQPEYEQITVKQGDTLWTIAERYEGSHSMTSEEFIDWIGKENNLSTFKITEGELLTLPVTEKAIKHNTDVQLALNED</sequence>
<dbReference type="PROSITE" id="PS51782">
    <property type="entry name" value="LYSM"/>
    <property type="match status" value="1"/>
</dbReference>
<dbReference type="Proteomes" id="UP001597506">
    <property type="component" value="Unassembled WGS sequence"/>
</dbReference>
<protein>
    <submittedName>
        <fullName evidence="3">LysM peptidoglycan-binding domain-containing protein</fullName>
    </submittedName>
</protein>
<keyword evidence="4" id="KW-1185">Reference proteome</keyword>
<keyword evidence="1" id="KW-0812">Transmembrane</keyword>
<dbReference type="CDD" id="cd00118">
    <property type="entry name" value="LysM"/>
    <property type="match status" value="1"/>
</dbReference>
<proteinExistence type="predicted"/>